<evidence type="ECO:0000256" key="1">
    <source>
        <dbReference type="ARBA" id="ARBA00006197"/>
    </source>
</evidence>
<dbReference type="InterPro" id="IPR036028">
    <property type="entry name" value="SH3-like_dom_sf"/>
</dbReference>
<dbReference type="PROSITE" id="PS50002">
    <property type="entry name" value="SH3"/>
    <property type="match status" value="1"/>
</dbReference>
<feature type="compositionally biased region" description="Pro residues" evidence="3">
    <location>
        <begin position="564"/>
        <end position="580"/>
    </location>
</feature>
<dbReference type="Ensembl" id="ENSCPVT00000027638.1">
    <property type="protein sequence ID" value="ENSCPVP00000025988.1"/>
    <property type="gene ID" value="ENSCPVG00000018314.1"/>
</dbReference>
<reference evidence="4" key="2">
    <citation type="submission" date="2025-08" db="UniProtKB">
        <authorList>
            <consortium name="Ensembl"/>
        </authorList>
    </citation>
    <scope>IDENTIFICATION</scope>
</reference>
<dbReference type="SUPFAM" id="SSF50044">
    <property type="entry name" value="SH3-domain"/>
    <property type="match status" value="1"/>
</dbReference>
<protein>
    <submittedName>
        <fullName evidence="4">Uncharacterized protein</fullName>
    </submittedName>
</protein>
<evidence type="ECO:0000256" key="2">
    <source>
        <dbReference type="ARBA" id="ARBA00022443"/>
    </source>
</evidence>
<evidence type="ECO:0000256" key="3">
    <source>
        <dbReference type="SAM" id="MobiDB-lite"/>
    </source>
</evidence>
<reference evidence="4" key="3">
    <citation type="submission" date="2025-09" db="UniProtKB">
        <authorList>
            <consortium name="Ensembl"/>
        </authorList>
    </citation>
    <scope>IDENTIFICATION</scope>
</reference>
<dbReference type="Proteomes" id="UP000694382">
    <property type="component" value="Chromosome 26"/>
</dbReference>
<dbReference type="InterPro" id="IPR001452">
    <property type="entry name" value="SH3_domain"/>
</dbReference>
<dbReference type="Pfam" id="PF18016">
    <property type="entry name" value="SAM_3"/>
    <property type="match status" value="1"/>
</dbReference>
<proteinExistence type="inferred from homology"/>
<dbReference type="InterPro" id="IPR013625">
    <property type="entry name" value="PTB"/>
</dbReference>
<dbReference type="InterPro" id="IPR039801">
    <property type="entry name" value="EPS8-like"/>
</dbReference>
<dbReference type="InterPro" id="IPR013761">
    <property type="entry name" value="SAM/pointed_sf"/>
</dbReference>
<feature type="compositionally biased region" description="Pro residues" evidence="3">
    <location>
        <begin position="626"/>
        <end position="641"/>
    </location>
</feature>
<dbReference type="Gene3D" id="2.30.29.30">
    <property type="entry name" value="Pleckstrin-homology domain (PH domain)/Phosphotyrosine-binding domain (PTB)"/>
    <property type="match status" value="1"/>
</dbReference>
<dbReference type="PRINTS" id="PR00452">
    <property type="entry name" value="SH3DOMAIN"/>
</dbReference>
<dbReference type="InterPro" id="IPR041418">
    <property type="entry name" value="SAM_3"/>
</dbReference>
<dbReference type="GO" id="GO:0035023">
    <property type="term" value="P:regulation of Rho protein signal transduction"/>
    <property type="evidence" value="ECO:0007669"/>
    <property type="project" value="TreeGrafter"/>
</dbReference>
<dbReference type="GO" id="GO:0007266">
    <property type="term" value="P:Rho protein signal transduction"/>
    <property type="evidence" value="ECO:0007669"/>
    <property type="project" value="TreeGrafter"/>
</dbReference>
<dbReference type="GO" id="GO:0031982">
    <property type="term" value="C:vesicle"/>
    <property type="evidence" value="ECO:0007669"/>
    <property type="project" value="TreeGrafter"/>
</dbReference>
<feature type="compositionally biased region" description="Pro residues" evidence="3">
    <location>
        <begin position="588"/>
        <end position="605"/>
    </location>
</feature>
<feature type="region of interest" description="Disordered" evidence="3">
    <location>
        <begin position="461"/>
        <end position="500"/>
    </location>
</feature>
<dbReference type="GO" id="GO:0003779">
    <property type="term" value="F:actin binding"/>
    <property type="evidence" value="ECO:0007669"/>
    <property type="project" value="TreeGrafter"/>
</dbReference>
<name>A0A8U8BEF6_GEOPR</name>
<dbReference type="Pfam" id="PF08416">
    <property type="entry name" value="PTB"/>
    <property type="match status" value="1"/>
</dbReference>
<dbReference type="PANTHER" id="PTHR12287:SF22">
    <property type="entry name" value="EPIDERMAL GROWTH FACTOR RECEPTOR KINASE SUBSTRATE 8-LIKE PROTEIN 3"/>
    <property type="match status" value="1"/>
</dbReference>
<dbReference type="InterPro" id="IPR033928">
    <property type="entry name" value="EPS8_PTB"/>
</dbReference>
<dbReference type="GO" id="GO:1900029">
    <property type="term" value="P:positive regulation of ruffle assembly"/>
    <property type="evidence" value="ECO:0007669"/>
    <property type="project" value="TreeGrafter"/>
</dbReference>
<dbReference type="CDD" id="cd01210">
    <property type="entry name" value="PTB_EPS8"/>
    <property type="match status" value="1"/>
</dbReference>
<dbReference type="PANTHER" id="PTHR12287">
    <property type="entry name" value="EPIDERMAL GROWTH FACTOR RECEPTOR KINASE SUBSTRATE EPS8-RELATED PROTEIN"/>
    <property type="match status" value="1"/>
</dbReference>
<dbReference type="Gene3D" id="2.30.30.40">
    <property type="entry name" value="SH3 Domains"/>
    <property type="match status" value="1"/>
</dbReference>
<reference evidence="4" key="1">
    <citation type="submission" date="2020-02" db="EMBL/GenBank/DDBJ databases">
        <authorList>
            <person name="Enbody D E."/>
            <person name="Pettersson E M."/>
        </authorList>
    </citation>
    <scope>NUCLEOTIDE SEQUENCE [LARGE SCALE GENOMIC DNA]</scope>
</reference>
<dbReference type="InterPro" id="IPR055093">
    <property type="entry name" value="EPS8_2nd"/>
</dbReference>
<dbReference type="GO" id="GO:0032587">
    <property type="term" value="C:ruffle membrane"/>
    <property type="evidence" value="ECO:0007669"/>
    <property type="project" value="TreeGrafter"/>
</dbReference>
<feature type="region of interest" description="Disordered" evidence="3">
    <location>
        <begin position="557"/>
        <end position="641"/>
    </location>
</feature>
<dbReference type="AlphaFoldDB" id="A0A8U8BEF6"/>
<organism evidence="4 5">
    <name type="scientific">Geospiza parvula</name>
    <name type="common">Small tree-finch</name>
    <name type="synonym">Camarhynchus parvulus</name>
    <dbReference type="NCBI Taxonomy" id="87175"/>
    <lineage>
        <taxon>Eukaryota</taxon>
        <taxon>Metazoa</taxon>
        <taxon>Chordata</taxon>
        <taxon>Craniata</taxon>
        <taxon>Vertebrata</taxon>
        <taxon>Euteleostomi</taxon>
        <taxon>Archelosauria</taxon>
        <taxon>Archosauria</taxon>
        <taxon>Dinosauria</taxon>
        <taxon>Saurischia</taxon>
        <taxon>Theropoda</taxon>
        <taxon>Coelurosauria</taxon>
        <taxon>Aves</taxon>
        <taxon>Neognathae</taxon>
        <taxon>Neoaves</taxon>
        <taxon>Telluraves</taxon>
        <taxon>Australaves</taxon>
        <taxon>Passeriformes</taxon>
        <taxon>Thraupidae</taxon>
        <taxon>Camarhynchus</taxon>
    </lineage>
</organism>
<dbReference type="SUPFAM" id="SSF50729">
    <property type="entry name" value="PH domain-like"/>
    <property type="match status" value="1"/>
</dbReference>
<accession>A0A8U8BEF6</accession>
<evidence type="ECO:0000313" key="5">
    <source>
        <dbReference type="Proteomes" id="UP000694382"/>
    </source>
</evidence>
<evidence type="ECO:0000313" key="4">
    <source>
        <dbReference type="Ensembl" id="ENSCPVP00000025988.1"/>
    </source>
</evidence>
<sequence length="641" mass="68706">GHGPSSRASTERKDYGQTLLKLQNDFQHHVEHLLTMPLERELRSAEDCLGRLRELEEQGRVWGQDVILEVKDQELVLSDVESKEELEAFPLGSVQGCSAGLDNAVLAISVQERNPPRTSVLLFQCERLGVSPERGKTGGSPPGWALTAAAPCHGEPQIPALPGDGNPKSRHSLAMGTPNPGTPWRWEPQIPALPGYGNPKSRHSLAMGTPNPGISLAMGTPNPGTPRLWEPHSPPPPYPQEILNHVLGDLERFVGRLKTALSSASTKKKLKKPGGKGGEGPWGLLGVPVCPARCQPQLCPSSVLGHCPSPGLAPAVQSPLLLPEALQLLEETLGDEDYGVWKSLGTAWNKSRAEYPNSERVPAYTPVFSDGWLPPVMEQERRGSLQDTPARASVSPAQLWALMQPLPTPRSALPAQGLVRALYDFQARNSQELSVRKGDTLQVLDQQRKWWLVQDERGDRGHVPGNILEPLPEPGHSSRQVGDPSALPSPPPTLHPSSSPAEVTAWLMDKGFSRITVRTLGVLRGHELLQMSPAELRGVCPEEWRRVLFKLSPIRTSLGVSTPTPIPPNPISGPPAPPPPHPRDGLAGPPPPAQGVPGGVGPPAPSWGCGTPSGPLLTPVGEGPSSPRPLPSPSPQIGPRD</sequence>
<comment type="similarity">
    <text evidence="1">Belongs to the EPS8 family.</text>
</comment>
<dbReference type="Pfam" id="PF00018">
    <property type="entry name" value="SH3_1"/>
    <property type="match status" value="1"/>
</dbReference>
<dbReference type="InterPro" id="IPR011993">
    <property type="entry name" value="PH-like_dom_sf"/>
</dbReference>
<keyword evidence="5" id="KW-1185">Reference proteome</keyword>
<dbReference type="Pfam" id="PF22975">
    <property type="entry name" value="EPS8_2nd"/>
    <property type="match status" value="1"/>
</dbReference>
<keyword evidence="2" id="KW-0728">SH3 domain</keyword>
<dbReference type="SMART" id="SM00326">
    <property type="entry name" value="SH3"/>
    <property type="match status" value="1"/>
</dbReference>
<dbReference type="Gene3D" id="1.10.150.50">
    <property type="entry name" value="Transcription Factor, Ets-1"/>
    <property type="match status" value="1"/>
</dbReference>